<dbReference type="FunFam" id="2.170.130.10:FF:000010">
    <property type="entry name" value="Ferripyoverdine receptor"/>
    <property type="match status" value="1"/>
</dbReference>
<dbReference type="GO" id="GO:0038023">
    <property type="term" value="F:signaling receptor activity"/>
    <property type="evidence" value="ECO:0007669"/>
    <property type="project" value="InterPro"/>
</dbReference>
<keyword evidence="5" id="KW-0410">Iron transport</keyword>
<dbReference type="CDD" id="cd01347">
    <property type="entry name" value="ligand_gated_channel"/>
    <property type="match status" value="1"/>
</dbReference>
<feature type="region of interest" description="Disordered" evidence="16">
    <location>
        <begin position="45"/>
        <end position="66"/>
    </location>
</feature>
<evidence type="ECO:0000256" key="10">
    <source>
        <dbReference type="ARBA" id="ARBA00023077"/>
    </source>
</evidence>
<evidence type="ECO:0000259" key="18">
    <source>
        <dbReference type="Pfam" id="PF00593"/>
    </source>
</evidence>
<keyword evidence="3 14" id="KW-0813">Transport</keyword>
<dbReference type="SUPFAM" id="SSF56935">
    <property type="entry name" value="Porins"/>
    <property type="match status" value="1"/>
</dbReference>
<sequence length="748" mass="82752">MFVPFTRFMTITLGLCGAALSPALLAETEPARSPDPHATPLELEATSVTAEGLGATTEKTGSYTTGSMNTATRLNLSIKETPQSVSVVTRQQMDDFKLDTLTEVLGQTTGVVVQHLDSDRAIYSSRGYGIDNFQVDGMLNTFSRMKSDSDTIIYDRIEVVRGATGLTTGAGDPSATVNMVRKRPTREWAARAGASGGSYDNYYSYVDVGGPLAFEGRLRGRAVLAYRDSQSFRDHYAQQREVGYGILEADLTESTTLALGFDYQDKQVQGTSWGTLPYWNASGGKANLPRSTNMAAHWSSWPLEDKTSFATLDQQLGGDWHLKAAYTHRDSESDGKVYYGGGGIPEADRSGMSAWTSHMIGTQKMRVYDVNLAGPYSLLGRDHELMLGYGEAERRDWSPYTIPGPTPPGYTDIDDWKYMGGIGKFPDTVTHLPGSDGSTRQKAGYLATRLSLRDDLHAVLGSRYGSWKNQARSYEYDANDQLTGIEDTRQQHNDMWTPYAGLLYDLTPEYTLYVSYTDIFKPQELRDANRKYLEPVVGANYELGLKGSLLEERLNLATAVFWSKQDNVGELDSSVSPDPVTGEEFYKSGGKGGKAEGFEVEVSGEVLPDWNLTAGYSYTHALDGEKQRSNGGEPMNMLRLSTAYRLPGQWRALTVGGTLNWQSEIYGNTRRPVGRDSGGAIITQTTRVHQQAYSVAGLMSRYEFDRHLSVSLNVSNLFDKKYYERVGFYNGVYWGEPRTLTLGLDWTL</sequence>
<feature type="signal peptide" evidence="17">
    <location>
        <begin position="1"/>
        <end position="26"/>
    </location>
</feature>
<keyword evidence="7 17" id="KW-0732">Signal</keyword>
<evidence type="ECO:0000256" key="5">
    <source>
        <dbReference type="ARBA" id="ARBA00022496"/>
    </source>
</evidence>
<evidence type="ECO:0000256" key="7">
    <source>
        <dbReference type="ARBA" id="ARBA00022729"/>
    </source>
</evidence>
<keyword evidence="4 14" id="KW-1134">Transmembrane beta strand</keyword>
<dbReference type="Pfam" id="PF00593">
    <property type="entry name" value="TonB_dep_Rec_b-barrel"/>
    <property type="match status" value="1"/>
</dbReference>
<comment type="similarity">
    <text evidence="2 14 15">Belongs to the TonB-dependent receptor family.</text>
</comment>
<dbReference type="PANTHER" id="PTHR32552:SF74">
    <property type="entry name" value="HYDROXAMATE SIDEROPHORE RECEPTOR FHUE"/>
    <property type="match status" value="1"/>
</dbReference>
<protein>
    <submittedName>
        <fullName evidence="20">TonB-dependent siderophore receptor</fullName>
    </submittedName>
</protein>
<evidence type="ECO:0000256" key="9">
    <source>
        <dbReference type="ARBA" id="ARBA00023065"/>
    </source>
</evidence>
<keyword evidence="6 14" id="KW-0812">Transmembrane</keyword>
<keyword evidence="12 20" id="KW-0675">Receptor</keyword>
<evidence type="ECO:0000256" key="17">
    <source>
        <dbReference type="SAM" id="SignalP"/>
    </source>
</evidence>
<dbReference type="InterPro" id="IPR039426">
    <property type="entry name" value="TonB-dep_rcpt-like"/>
</dbReference>
<dbReference type="GO" id="GO:0009279">
    <property type="term" value="C:cell outer membrane"/>
    <property type="evidence" value="ECO:0007669"/>
    <property type="project" value="UniProtKB-SubCell"/>
</dbReference>
<evidence type="ECO:0000256" key="3">
    <source>
        <dbReference type="ARBA" id="ARBA00022448"/>
    </source>
</evidence>
<dbReference type="InterPro" id="IPR000531">
    <property type="entry name" value="Beta-barrel_TonB"/>
</dbReference>
<dbReference type="PANTHER" id="PTHR32552">
    <property type="entry name" value="FERRICHROME IRON RECEPTOR-RELATED"/>
    <property type="match status" value="1"/>
</dbReference>
<gene>
    <name evidence="20" type="ORF">ABS648_00240</name>
</gene>
<evidence type="ECO:0000256" key="1">
    <source>
        <dbReference type="ARBA" id="ARBA00004571"/>
    </source>
</evidence>
<keyword evidence="13 14" id="KW-0998">Cell outer membrane</keyword>
<reference evidence="20" key="1">
    <citation type="submission" date="2023-08" db="EMBL/GenBank/DDBJ databases">
        <title>Increased levels of nutrients transform a symbiont into a lethal pathobiont.</title>
        <authorList>
            <person name="Lachnit T."/>
            <person name="Ulrich L."/>
            <person name="Willmer F.M."/>
            <person name="Hasenbein T."/>
            <person name="Steiner L.X."/>
            <person name="Wolters M."/>
            <person name="Herbst E.M."/>
            <person name="Deines P."/>
        </authorList>
    </citation>
    <scope>NUCLEOTIDE SEQUENCE</scope>
    <source>
        <strain evidence="20">T3</strain>
    </source>
</reference>
<evidence type="ECO:0000256" key="15">
    <source>
        <dbReference type="RuleBase" id="RU003357"/>
    </source>
</evidence>
<dbReference type="GO" id="GO:0015891">
    <property type="term" value="P:siderophore transport"/>
    <property type="evidence" value="ECO:0007669"/>
    <property type="project" value="InterPro"/>
</dbReference>
<dbReference type="InterPro" id="IPR036942">
    <property type="entry name" value="Beta-barrel_TonB_sf"/>
</dbReference>
<keyword evidence="11 14" id="KW-0472">Membrane</keyword>
<proteinExistence type="inferred from homology"/>
<name>A0AAU7Y1P6_9PSED</name>
<dbReference type="NCBIfam" id="TIGR01783">
    <property type="entry name" value="TonB-siderophor"/>
    <property type="match status" value="1"/>
</dbReference>
<feature type="domain" description="TonB-dependent receptor-like beta-barrel" evidence="18">
    <location>
        <begin position="257"/>
        <end position="717"/>
    </location>
</feature>
<evidence type="ECO:0000256" key="2">
    <source>
        <dbReference type="ARBA" id="ARBA00009810"/>
    </source>
</evidence>
<evidence type="ECO:0000256" key="4">
    <source>
        <dbReference type="ARBA" id="ARBA00022452"/>
    </source>
</evidence>
<dbReference type="Pfam" id="PF07715">
    <property type="entry name" value="Plug"/>
    <property type="match status" value="1"/>
</dbReference>
<evidence type="ECO:0000259" key="19">
    <source>
        <dbReference type="Pfam" id="PF07715"/>
    </source>
</evidence>
<dbReference type="RefSeq" id="WP_350447376.1">
    <property type="nucleotide sequence ID" value="NZ_CP158373.1"/>
</dbReference>
<keyword evidence="10 15" id="KW-0798">TonB box</keyword>
<dbReference type="InterPro" id="IPR010105">
    <property type="entry name" value="TonB_sidphr_rcpt"/>
</dbReference>
<evidence type="ECO:0000256" key="11">
    <source>
        <dbReference type="ARBA" id="ARBA00023136"/>
    </source>
</evidence>
<evidence type="ECO:0000256" key="6">
    <source>
        <dbReference type="ARBA" id="ARBA00022692"/>
    </source>
</evidence>
<dbReference type="Gene3D" id="2.40.170.20">
    <property type="entry name" value="TonB-dependent receptor, beta-barrel domain"/>
    <property type="match status" value="1"/>
</dbReference>
<dbReference type="Gene3D" id="2.170.130.10">
    <property type="entry name" value="TonB-dependent receptor, plug domain"/>
    <property type="match status" value="1"/>
</dbReference>
<dbReference type="PROSITE" id="PS52016">
    <property type="entry name" value="TONB_DEPENDENT_REC_3"/>
    <property type="match status" value="1"/>
</dbReference>
<feature type="domain" description="TonB-dependent receptor plug" evidence="19">
    <location>
        <begin position="78"/>
        <end position="174"/>
    </location>
</feature>
<evidence type="ECO:0000256" key="16">
    <source>
        <dbReference type="SAM" id="MobiDB-lite"/>
    </source>
</evidence>
<accession>A0AAU7Y1P6</accession>
<keyword evidence="8" id="KW-0408">Iron</keyword>
<evidence type="ECO:0000256" key="14">
    <source>
        <dbReference type="PROSITE-ProRule" id="PRU01360"/>
    </source>
</evidence>
<feature type="chain" id="PRO_5043616521" evidence="17">
    <location>
        <begin position="27"/>
        <end position="748"/>
    </location>
</feature>
<evidence type="ECO:0000256" key="12">
    <source>
        <dbReference type="ARBA" id="ARBA00023170"/>
    </source>
</evidence>
<comment type="subcellular location">
    <subcellularLocation>
        <location evidence="1 14">Cell outer membrane</location>
        <topology evidence="1 14">Multi-pass membrane protein</topology>
    </subcellularLocation>
</comment>
<dbReference type="InterPro" id="IPR012910">
    <property type="entry name" value="Plug_dom"/>
</dbReference>
<keyword evidence="9" id="KW-0406">Ion transport</keyword>
<dbReference type="GO" id="GO:0015344">
    <property type="term" value="F:siderophore uptake transmembrane transporter activity"/>
    <property type="evidence" value="ECO:0007669"/>
    <property type="project" value="TreeGrafter"/>
</dbReference>
<organism evidence="20">
    <name type="scientific">Pseudomonas solani</name>
    <dbReference type="NCBI Taxonomy" id="2731552"/>
    <lineage>
        <taxon>Bacteria</taxon>
        <taxon>Pseudomonadati</taxon>
        <taxon>Pseudomonadota</taxon>
        <taxon>Gammaproteobacteria</taxon>
        <taxon>Pseudomonadales</taxon>
        <taxon>Pseudomonadaceae</taxon>
        <taxon>Pseudomonas</taxon>
    </lineage>
</organism>
<dbReference type="InterPro" id="IPR037066">
    <property type="entry name" value="Plug_dom_sf"/>
</dbReference>
<dbReference type="AlphaFoldDB" id="A0AAU7Y1P6"/>
<evidence type="ECO:0000256" key="13">
    <source>
        <dbReference type="ARBA" id="ARBA00023237"/>
    </source>
</evidence>
<feature type="compositionally biased region" description="Polar residues" evidence="16">
    <location>
        <begin position="57"/>
        <end position="66"/>
    </location>
</feature>
<evidence type="ECO:0000256" key="8">
    <source>
        <dbReference type="ARBA" id="ARBA00023004"/>
    </source>
</evidence>
<dbReference type="EMBL" id="CP158373">
    <property type="protein sequence ID" value="XBY64218.1"/>
    <property type="molecule type" value="Genomic_DNA"/>
</dbReference>
<evidence type="ECO:0000313" key="20">
    <source>
        <dbReference type="EMBL" id="XBY64218.1"/>
    </source>
</evidence>